<keyword evidence="11" id="KW-1185">Reference proteome</keyword>
<dbReference type="Proteomes" id="UP001500506">
    <property type="component" value="Unassembled WGS sequence"/>
</dbReference>
<evidence type="ECO:0000256" key="7">
    <source>
        <dbReference type="ARBA" id="ARBA00023277"/>
    </source>
</evidence>
<evidence type="ECO:0000256" key="6">
    <source>
        <dbReference type="ARBA" id="ARBA00023211"/>
    </source>
</evidence>
<dbReference type="EMBL" id="BAAANH010000005">
    <property type="protein sequence ID" value="GAA1763916.1"/>
    <property type="molecule type" value="Genomic_DNA"/>
</dbReference>
<dbReference type="PANTHER" id="PTHR30447">
    <property type="entry name" value="FRUCTOSE-1,6-BISPHOSPHATASE CLASS 2"/>
    <property type="match status" value="1"/>
</dbReference>
<evidence type="ECO:0000256" key="2">
    <source>
        <dbReference type="ARBA" id="ARBA00004742"/>
    </source>
</evidence>
<evidence type="ECO:0000256" key="5">
    <source>
        <dbReference type="ARBA" id="ARBA00022801"/>
    </source>
</evidence>
<dbReference type="Gene3D" id="3.40.190.90">
    <property type="match status" value="1"/>
</dbReference>
<comment type="catalytic activity">
    <reaction evidence="1">
        <text>beta-D-fructose 1,6-bisphosphate + H2O = beta-D-fructose 6-phosphate + phosphate</text>
        <dbReference type="Rhea" id="RHEA:11064"/>
        <dbReference type="ChEBI" id="CHEBI:15377"/>
        <dbReference type="ChEBI" id="CHEBI:32966"/>
        <dbReference type="ChEBI" id="CHEBI:43474"/>
        <dbReference type="ChEBI" id="CHEBI:57634"/>
        <dbReference type="EC" id="3.1.3.11"/>
    </reaction>
</comment>
<name>A0ABP4WZ06_9MICO</name>
<dbReference type="PIRSF" id="PIRSF004532">
    <property type="entry name" value="GlpX"/>
    <property type="match status" value="1"/>
</dbReference>
<gene>
    <name evidence="10" type="ORF">GCM10009747_24510</name>
</gene>
<dbReference type="RefSeq" id="WP_232499848.1">
    <property type="nucleotide sequence ID" value="NZ_BAAANH010000005.1"/>
</dbReference>
<keyword evidence="5" id="KW-0378">Hydrolase</keyword>
<evidence type="ECO:0000256" key="9">
    <source>
        <dbReference type="SAM" id="MobiDB-lite"/>
    </source>
</evidence>
<evidence type="ECO:0000256" key="3">
    <source>
        <dbReference type="ARBA" id="ARBA00008989"/>
    </source>
</evidence>
<evidence type="ECO:0000313" key="11">
    <source>
        <dbReference type="Proteomes" id="UP001500506"/>
    </source>
</evidence>
<feature type="region of interest" description="Disordered" evidence="9">
    <location>
        <begin position="287"/>
        <end position="314"/>
    </location>
</feature>
<evidence type="ECO:0000256" key="8">
    <source>
        <dbReference type="PIRNR" id="PIRNR004532"/>
    </source>
</evidence>
<dbReference type="PANTHER" id="PTHR30447:SF0">
    <property type="entry name" value="FRUCTOSE-1,6-BISPHOSPHATASE 1 CLASS 2-RELATED"/>
    <property type="match status" value="1"/>
</dbReference>
<proteinExistence type="inferred from homology"/>
<comment type="pathway">
    <text evidence="2">Carbohydrate biosynthesis; gluconeogenesis.</text>
</comment>
<dbReference type="SUPFAM" id="SSF56655">
    <property type="entry name" value="Carbohydrate phosphatase"/>
    <property type="match status" value="1"/>
</dbReference>
<evidence type="ECO:0000256" key="1">
    <source>
        <dbReference type="ARBA" id="ARBA00001273"/>
    </source>
</evidence>
<protein>
    <recommendedName>
        <fullName evidence="8">Fructose-1,6-bisphosphatase</fullName>
    </recommendedName>
</protein>
<dbReference type="Gene3D" id="3.30.540.10">
    <property type="entry name" value="Fructose-1,6-Bisphosphatase, subunit A, domain 1"/>
    <property type="match status" value="1"/>
</dbReference>
<keyword evidence="6" id="KW-0464">Manganese</keyword>
<comment type="caution">
    <text evidence="10">The sequence shown here is derived from an EMBL/GenBank/DDBJ whole genome shotgun (WGS) entry which is preliminary data.</text>
</comment>
<organism evidence="10 11">
    <name type="scientific">Agromyces humatus</name>
    <dbReference type="NCBI Taxonomy" id="279573"/>
    <lineage>
        <taxon>Bacteria</taxon>
        <taxon>Bacillati</taxon>
        <taxon>Actinomycetota</taxon>
        <taxon>Actinomycetes</taxon>
        <taxon>Micrococcales</taxon>
        <taxon>Microbacteriaceae</taxon>
        <taxon>Agromyces</taxon>
    </lineage>
</organism>
<dbReference type="InterPro" id="IPR004464">
    <property type="entry name" value="FBPase_class-2/SBPase"/>
</dbReference>
<keyword evidence="7 8" id="KW-0119">Carbohydrate metabolism</keyword>
<comment type="similarity">
    <text evidence="3 8">Belongs to the FBPase class 2 family.</text>
</comment>
<keyword evidence="4" id="KW-0479">Metal-binding</keyword>
<dbReference type="Pfam" id="PF03320">
    <property type="entry name" value="FBPase_glpX"/>
    <property type="match status" value="1"/>
</dbReference>
<accession>A0ABP4WZ06</accession>
<reference evidence="11" key="1">
    <citation type="journal article" date="2019" name="Int. J. Syst. Evol. Microbiol.">
        <title>The Global Catalogue of Microorganisms (GCM) 10K type strain sequencing project: providing services to taxonomists for standard genome sequencing and annotation.</title>
        <authorList>
            <consortium name="The Broad Institute Genomics Platform"/>
            <consortium name="The Broad Institute Genome Sequencing Center for Infectious Disease"/>
            <person name="Wu L."/>
            <person name="Ma J."/>
        </authorList>
    </citation>
    <scope>NUCLEOTIDE SEQUENCE [LARGE SCALE GENOMIC DNA]</scope>
    <source>
        <strain evidence="11">JCM 14319</strain>
    </source>
</reference>
<evidence type="ECO:0000256" key="4">
    <source>
        <dbReference type="ARBA" id="ARBA00022723"/>
    </source>
</evidence>
<sequence>MVHDPLDLAASGLADGLVAAAVDAALAAAPLVGSGRGDDIDGLAVRALRAALAGLEVDGIVVVGEGEKDEAPMLFVGERFGTGAGPAVDLAVDPVDGTRLAAAGRPGAMAVMAVAPRGALASLGAAHYMEKVVTWVPDVPAGASIAELVGHVAAARGVAAAEVRVAVQDRPRNERFVAEARAAGASVELFEHGDVERSIRAARRGGGLDLVAGIGGAPEGVLTAAAVRALGGSMHARLAPQSSAEASRIGAAGLSQARLFGLDALCGADAWLFVAAVTPCSLGPGAELAPGESWRVGPGDPGTRRAAQGDRSNP</sequence>
<evidence type="ECO:0000313" key="10">
    <source>
        <dbReference type="EMBL" id="GAA1763916.1"/>
    </source>
</evidence>